<accession>A0A8C3I9M2</accession>
<protein>
    <submittedName>
        <fullName evidence="1">Uncharacterized protein</fullName>
    </submittedName>
</protein>
<name>A0A8C3I9M2_CHRPI</name>
<reference evidence="1" key="2">
    <citation type="submission" date="2025-09" db="UniProtKB">
        <authorList>
            <consortium name="Ensembl"/>
        </authorList>
    </citation>
    <scope>IDENTIFICATION</scope>
</reference>
<proteinExistence type="predicted"/>
<reference evidence="1" key="1">
    <citation type="submission" date="2025-08" db="UniProtKB">
        <authorList>
            <consortium name="Ensembl"/>
        </authorList>
    </citation>
    <scope>IDENTIFICATION</scope>
</reference>
<dbReference type="Ensembl" id="ENSCPBT00000034802.1">
    <property type="protein sequence ID" value="ENSCPBP00000029576.1"/>
    <property type="gene ID" value="ENSCPBG00000020842.1"/>
</dbReference>
<evidence type="ECO:0000313" key="1">
    <source>
        <dbReference type="Ensembl" id="ENSCPBP00000029576.1"/>
    </source>
</evidence>
<evidence type="ECO:0000313" key="2">
    <source>
        <dbReference type="Proteomes" id="UP000694380"/>
    </source>
</evidence>
<dbReference type="Proteomes" id="UP000694380">
    <property type="component" value="Unplaced"/>
</dbReference>
<dbReference type="AlphaFoldDB" id="A0A8C3I9M2"/>
<sequence>MEKNRGQVERLILRARFGPLHLIKFYNYTNKRGLVISSQNGKPDREKKIS</sequence>
<keyword evidence="2" id="KW-1185">Reference proteome</keyword>
<organism evidence="1 2">
    <name type="scientific">Chrysemys picta bellii</name>
    <name type="common">Western painted turtle</name>
    <name type="synonym">Emys bellii</name>
    <dbReference type="NCBI Taxonomy" id="8478"/>
    <lineage>
        <taxon>Eukaryota</taxon>
        <taxon>Metazoa</taxon>
        <taxon>Chordata</taxon>
        <taxon>Craniata</taxon>
        <taxon>Vertebrata</taxon>
        <taxon>Euteleostomi</taxon>
        <taxon>Archelosauria</taxon>
        <taxon>Testudinata</taxon>
        <taxon>Testudines</taxon>
        <taxon>Cryptodira</taxon>
        <taxon>Durocryptodira</taxon>
        <taxon>Testudinoidea</taxon>
        <taxon>Emydidae</taxon>
        <taxon>Chrysemys</taxon>
    </lineage>
</organism>